<dbReference type="CDD" id="cd01392">
    <property type="entry name" value="HTH_LacI"/>
    <property type="match status" value="1"/>
</dbReference>
<protein>
    <submittedName>
        <fullName evidence="6">LacI family DNA-binding transcriptional regulator</fullName>
    </submittedName>
</protein>
<dbReference type="Proteomes" id="UP000721954">
    <property type="component" value="Unassembled WGS sequence"/>
</dbReference>
<feature type="region of interest" description="Disordered" evidence="4">
    <location>
        <begin position="1"/>
        <end position="65"/>
    </location>
</feature>
<evidence type="ECO:0000313" key="6">
    <source>
        <dbReference type="EMBL" id="MBO8201619.1"/>
    </source>
</evidence>
<evidence type="ECO:0000313" key="7">
    <source>
        <dbReference type="Proteomes" id="UP000721954"/>
    </source>
</evidence>
<proteinExistence type="predicted"/>
<keyword evidence="1" id="KW-0805">Transcription regulation</keyword>
<dbReference type="PANTHER" id="PTHR30146">
    <property type="entry name" value="LACI-RELATED TRANSCRIPTIONAL REPRESSOR"/>
    <property type="match status" value="1"/>
</dbReference>
<organism evidence="6 7">
    <name type="scientific">Streptomyces smyrnaeus</name>
    <dbReference type="NCBI Taxonomy" id="1387713"/>
    <lineage>
        <taxon>Bacteria</taxon>
        <taxon>Bacillati</taxon>
        <taxon>Actinomycetota</taxon>
        <taxon>Actinomycetes</taxon>
        <taxon>Kitasatosporales</taxon>
        <taxon>Streptomycetaceae</taxon>
        <taxon>Streptomyces</taxon>
    </lineage>
</organism>
<feature type="domain" description="HTH lacI-type" evidence="5">
    <location>
        <begin position="56"/>
        <end position="112"/>
    </location>
</feature>
<evidence type="ECO:0000256" key="4">
    <source>
        <dbReference type="SAM" id="MobiDB-lite"/>
    </source>
</evidence>
<keyword evidence="3" id="KW-0804">Transcription</keyword>
<dbReference type="PANTHER" id="PTHR30146:SF138">
    <property type="entry name" value="TRANSCRIPTIONAL REGULATORY PROTEIN"/>
    <property type="match status" value="1"/>
</dbReference>
<dbReference type="InterPro" id="IPR010982">
    <property type="entry name" value="Lambda_DNA-bd_dom_sf"/>
</dbReference>
<dbReference type="InterPro" id="IPR046335">
    <property type="entry name" value="LacI/GalR-like_sensor"/>
</dbReference>
<evidence type="ECO:0000256" key="3">
    <source>
        <dbReference type="ARBA" id="ARBA00023163"/>
    </source>
</evidence>
<dbReference type="PROSITE" id="PS50932">
    <property type="entry name" value="HTH_LACI_2"/>
    <property type="match status" value="1"/>
</dbReference>
<dbReference type="InterPro" id="IPR028082">
    <property type="entry name" value="Peripla_BP_I"/>
</dbReference>
<dbReference type="SUPFAM" id="SSF53822">
    <property type="entry name" value="Periplasmic binding protein-like I"/>
    <property type="match status" value="1"/>
</dbReference>
<feature type="compositionally biased region" description="Polar residues" evidence="4">
    <location>
        <begin position="1"/>
        <end position="10"/>
    </location>
</feature>
<reference evidence="6 7" key="1">
    <citation type="submission" date="2021-02" db="EMBL/GenBank/DDBJ databases">
        <title>Streptomyces spirodelae sp. nov., isolated from duckweed.</title>
        <authorList>
            <person name="Saimee Y."/>
            <person name="Duangmal K."/>
        </authorList>
    </citation>
    <scope>NUCLEOTIDE SEQUENCE [LARGE SCALE GENOMIC DNA]</scope>
    <source>
        <strain evidence="6 7">DSM 42105</strain>
    </source>
</reference>
<dbReference type="Gene3D" id="1.10.260.40">
    <property type="entry name" value="lambda repressor-like DNA-binding domains"/>
    <property type="match status" value="1"/>
</dbReference>
<sequence>MPEQHASATGNRGGDDHGTGNSSDTGNGRGDGDGNGTANSGGAPGRDTANRGRTRPTGHDVAGAAGVSQATVSLVLGGKWQGRVSARTAESVRAAARELGYRPNLAARTLRLGRTRTALLVVPALTNDFFATVHRGAVEVAGAHDFGVVLYPSPEGITAAPDPFASARTALDGVIASSMAPEALAALRGEGLPLVMLDSDEGACDATVNVDLADGMRQVVAHLRELGHRRIAHVAADVDSWTFEVRARALRDRLRACGATLLRTERSPLSVAGGLAAATRILATAGKAGAADVPEDRPTALVCDDDLLAVGALKAARRLGLRVPQDVSVTGIDDVALATAVEPELTTVRLPAERVGAAGMQALLSVLEGRPVEAVRLPVRLVARGSTGPCPSPGLHGSP</sequence>
<gene>
    <name evidence="6" type="ORF">JW613_25475</name>
</gene>
<evidence type="ECO:0000256" key="1">
    <source>
        <dbReference type="ARBA" id="ARBA00023015"/>
    </source>
</evidence>
<comment type="caution">
    <text evidence="6">The sequence shown here is derived from an EMBL/GenBank/DDBJ whole genome shotgun (WGS) entry which is preliminary data.</text>
</comment>
<evidence type="ECO:0000259" key="5">
    <source>
        <dbReference type="PROSITE" id="PS50932"/>
    </source>
</evidence>
<dbReference type="InterPro" id="IPR000843">
    <property type="entry name" value="HTH_LacI"/>
</dbReference>
<dbReference type="SUPFAM" id="SSF47413">
    <property type="entry name" value="lambda repressor-like DNA-binding domains"/>
    <property type="match status" value="1"/>
</dbReference>
<name>A0ABS3Y1U6_9ACTN</name>
<evidence type="ECO:0000256" key="2">
    <source>
        <dbReference type="ARBA" id="ARBA00023125"/>
    </source>
</evidence>
<dbReference type="SMART" id="SM00354">
    <property type="entry name" value="HTH_LACI"/>
    <property type="match status" value="1"/>
</dbReference>
<keyword evidence="7" id="KW-1185">Reference proteome</keyword>
<keyword evidence="2 6" id="KW-0238">DNA-binding</keyword>
<dbReference type="Pfam" id="PF13377">
    <property type="entry name" value="Peripla_BP_3"/>
    <property type="match status" value="1"/>
</dbReference>
<dbReference type="GO" id="GO:0003677">
    <property type="term" value="F:DNA binding"/>
    <property type="evidence" value="ECO:0007669"/>
    <property type="project" value="UniProtKB-KW"/>
</dbReference>
<dbReference type="Gene3D" id="3.40.50.2300">
    <property type="match status" value="2"/>
</dbReference>
<dbReference type="EMBL" id="JAFFZM010000017">
    <property type="protein sequence ID" value="MBO8201619.1"/>
    <property type="molecule type" value="Genomic_DNA"/>
</dbReference>
<dbReference type="Pfam" id="PF00356">
    <property type="entry name" value="LacI"/>
    <property type="match status" value="1"/>
</dbReference>
<accession>A0ABS3Y1U6</accession>
<dbReference type="CDD" id="cd06267">
    <property type="entry name" value="PBP1_LacI_sugar_binding-like"/>
    <property type="match status" value="1"/>
</dbReference>